<dbReference type="AlphaFoldDB" id="A0AAJ4UXR2"/>
<gene>
    <name evidence="1" type="ORF">C6V80_02580</name>
    <name evidence="2" type="ORF">EDC58_0912</name>
</gene>
<evidence type="ECO:0008006" key="5">
    <source>
        <dbReference type="Google" id="ProtNLM"/>
    </source>
</evidence>
<reference evidence="4" key="1">
    <citation type="submission" date="2018-03" db="EMBL/GenBank/DDBJ databases">
        <title>A comparative analysis of the Nautiliaceae.</title>
        <authorList>
            <person name="Grosche A."/>
            <person name="Smedile F."/>
            <person name="Vetriani C."/>
        </authorList>
    </citation>
    <scope>NUCLEOTIDE SEQUENCE [LARGE SCALE GENOMIC DNA]</scope>
    <source>
        <strain evidence="4">TB6</strain>
    </source>
</reference>
<organism evidence="2 3">
    <name type="scientific">Caminibacter pacificus</name>
    <dbReference type="NCBI Taxonomy" id="1424653"/>
    <lineage>
        <taxon>Bacteria</taxon>
        <taxon>Pseudomonadati</taxon>
        <taxon>Campylobacterota</taxon>
        <taxon>Epsilonproteobacteria</taxon>
        <taxon>Nautiliales</taxon>
        <taxon>Nautiliaceae</taxon>
        <taxon>Caminibacter</taxon>
    </lineage>
</organism>
<evidence type="ECO:0000313" key="2">
    <source>
        <dbReference type="EMBL" id="ROR39933.1"/>
    </source>
</evidence>
<protein>
    <recommendedName>
        <fullName evidence="5">Lipoprotein</fullName>
    </recommendedName>
</protein>
<accession>A0AAJ4UXR2</accession>
<reference evidence="2 3" key="2">
    <citation type="submission" date="2018-11" db="EMBL/GenBank/DDBJ databases">
        <title>Genomic Encyclopedia of Type Strains, Phase IV (KMG-IV): sequencing the most valuable type-strain genomes for metagenomic binning, comparative biology and taxonomic classification.</title>
        <authorList>
            <person name="Goeker M."/>
        </authorList>
    </citation>
    <scope>NUCLEOTIDE SEQUENCE [LARGE SCALE GENOMIC DNA]</scope>
    <source>
        <strain evidence="2 3">DSM 27783</strain>
    </source>
</reference>
<reference evidence="1" key="3">
    <citation type="submission" date="2019-06" db="EMBL/GenBank/DDBJ databases">
        <title>A comparative analysis of the Nautiliaceae.</title>
        <authorList>
            <person name="Grosche A."/>
            <person name="Smedile F."/>
            <person name="Vetriani C."/>
        </authorList>
    </citation>
    <scope>NUCLEOTIDE SEQUENCE</scope>
    <source>
        <strain evidence="1">TB6</strain>
    </source>
</reference>
<dbReference type="RefSeq" id="WP_123352318.1">
    <property type="nucleotide sequence ID" value="NZ_CP027432.2"/>
</dbReference>
<sequence length="160" mass="18116">MKKLFLGAILGTSLFFSGCFNNDVSCSDSQVKEMVKNATQGNVIIDMMAYDVLKKDNKPVTPMSFAMAKLTMTMGLAAAGENPKIKKMIDNYKEKYKNVDFELKDIRTDSKNKEIQKVTCSATAVYKFKDYNITANINYIVQKTDDGKKLFVEVKKFEEQ</sequence>
<proteinExistence type="predicted"/>
<dbReference type="EMBL" id="RJVK01000002">
    <property type="protein sequence ID" value="ROR39933.1"/>
    <property type="molecule type" value="Genomic_DNA"/>
</dbReference>
<evidence type="ECO:0000313" key="3">
    <source>
        <dbReference type="Proteomes" id="UP000272781"/>
    </source>
</evidence>
<name>A0AAJ4UXR2_9BACT</name>
<evidence type="ECO:0000313" key="1">
    <source>
        <dbReference type="EMBL" id="QCI27889.1"/>
    </source>
</evidence>
<evidence type="ECO:0000313" key="4">
    <source>
        <dbReference type="Proteomes" id="UP000298805"/>
    </source>
</evidence>
<dbReference type="PROSITE" id="PS51257">
    <property type="entry name" value="PROKAR_LIPOPROTEIN"/>
    <property type="match status" value="1"/>
</dbReference>
<dbReference type="Proteomes" id="UP000298805">
    <property type="component" value="Chromosome"/>
</dbReference>
<dbReference type="EMBL" id="CP027432">
    <property type="protein sequence ID" value="QCI27889.1"/>
    <property type="molecule type" value="Genomic_DNA"/>
</dbReference>
<dbReference type="Proteomes" id="UP000272781">
    <property type="component" value="Unassembled WGS sequence"/>
</dbReference>
<keyword evidence="4" id="KW-1185">Reference proteome</keyword>